<reference evidence="5" key="1">
    <citation type="submission" date="2016-01" db="EMBL/GenBank/DDBJ databases">
        <title>Complete genome of Planococcus rifietoensis type strain M8.</title>
        <authorList>
            <person name="See-Too W.S."/>
        </authorList>
    </citation>
    <scope>NUCLEOTIDE SEQUENCE [LARGE SCALE GENOMIC DNA]</scope>
    <source>
        <strain evidence="5">M8</strain>
    </source>
</reference>
<dbReference type="PANTHER" id="PTHR43408:SF2">
    <property type="entry name" value="FMN REDUCTASE (NADPH)"/>
    <property type="match status" value="1"/>
</dbReference>
<proteinExistence type="predicted"/>
<dbReference type="EMBL" id="CP013659">
    <property type="protein sequence ID" value="ALS76177.1"/>
    <property type="molecule type" value="Genomic_DNA"/>
</dbReference>
<dbReference type="Pfam" id="PF03358">
    <property type="entry name" value="FMN_red"/>
    <property type="match status" value="1"/>
</dbReference>
<dbReference type="RefSeq" id="WP_058382880.1">
    <property type="nucleotide sequence ID" value="NZ_CP013659.2"/>
</dbReference>
<dbReference type="InterPro" id="IPR005025">
    <property type="entry name" value="FMN_Rdtase-like_dom"/>
</dbReference>
<keyword evidence="1" id="KW-0285">Flavoprotein</keyword>
<dbReference type="Gene3D" id="3.40.50.360">
    <property type="match status" value="1"/>
</dbReference>
<gene>
    <name evidence="5" type="ORF">AUC31_13690</name>
</gene>
<keyword evidence="3" id="KW-0560">Oxidoreductase</keyword>
<keyword evidence="2" id="KW-0288">FMN</keyword>
<dbReference type="InterPro" id="IPR029039">
    <property type="entry name" value="Flavoprotein-like_sf"/>
</dbReference>
<organism evidence="5 6">
    <name type="scientific">Planococcus rifietoensis</name>
    <dbReference type="NCBI Taxonomy" id="200991"/>
    <lineage>
        <taxon>Bacteria</taxon>
        <taxon>Bacillati</taxon>
        <taxon>Bacillota</taxon>
        <taxon>Bacilli</taxon>
        <taxon>Bacillales</taxon>
        <taxon>Caryophanaceae</taxon>
        <taxon>Planococcus</taxon>
    </lineage>
</organism>
<dbReference type="STRING" id="200991.AUC31_13690"/>
<name>A0A0U2ZJF6_9BACL</name>
<dbReference type="PANTHER" id="PTHR43408">
    <property type="entry name" value="FMN REDUCTASE (NADPH)"/>
    <property type="match status" value="1"/>
</dbReference>
<evidence type="ECO:0000313" key="6">
    <source>
        <dbReference type="Proteomes" id="UP000067683"/>
    </source>
</evidence>
<feature type="domain" description="NADPH-dependent FMN reductase-like" evidence="4">
    <location>
        <begin position="1"/>
        <end position="144"/>
    </location>
</feature>
<keyword evidence="6" id="KW-1185">Reference proteome</keyword>
<dbReference type="InterPro" id="IPR051814">
    <property type="entry name" value="NAD(P)H-dep_FMN_reductase"/>
</dbReference>
<evidence type="ECO:0000259" key="4">
    <source>
        <dbReference type="Pfam" id="PF03358"/>
    </source>
</evidence>
<dbReference type="Proteomes" id="UP000067683">
    <property type="component" value="Chromosome"/>
</dbReference>
<dbReference type="AlphaFoldDB" id="A0A0U2ZJF6"/>
<protein>
    <submittedName>
        <fullName evidence="5">NADH-dependent FMN reductase</fullName>
    </submittedName>
</protein>
<dbReference type="GO" id="GO:0016491">
    <property type="term" value="F:oxidoreductase activity"/>
    <property type="evidence" value="ECO:0007669"/>
    <property type="project" value="UniProtKB-KW"/>
</dbReference>
<evidence type="ECO:0000256" key="3">
    <source>
        <dbReference type="ARBA" id="ARBA00023002"/>
    </source>
</evidence>
<evidence type="ECO:0000256" key="2">
    <source>
        <dbReference type="ARBA" id="ARBA00022643"/>
    </source>
</evidence>
<dbReference type="OrthoDB" id="1643408at2"/>
<evidence type="ECO:0000313" key="5">
    <source>
        <dbReference type="EMBL" id="ALS76177.1"/>
    </source>
</evidence>
<accession>A0A0U2ZJF6</accession>
<dbReference type="SUPFAM" id="SSF52218">
    <property type="entry name" value="Flavoproteins"/>
    <property type="match status" value="1"/>
</dbReference>
<dbReference type="KEGG" id="prt:AUC31_13690"/>
<sequence>MKILLVDGTILGRKTGAVLEQIKVYLERENPEMELSILSMSEYEHQFVDGRPNAEYNDSMREMVQRFEEADGYIIASPIFQGSIPGVLKNAFDMLHPRTMRYKPVSIVANGGTYQHHLVIENQLKPILDYFRCLVTPNYVYTHTSHFDDTNAIINDDVHDRLRELARVFVQYAEMSTHLSKDTLDIDDH</sequence>
<evidence type="ECO:0000256" key="1">
    <source>
        <dbReference type="ARBA" id="ARBA00022630"/>
    </source>
</evidence>